<evidence type="ECO:0000256" key="4">
    <source>
        <dbReference type="ARBA" id="ARBA00022679"/>
    </source>
</evidence>
<sequence length="489" mass="54802">MTITAEELFDELGQKYEDIYVDNPGLEDIVQLALAELKPNSQVLDVGCGTGKPVANLIARAGHDVHGIDVSQQMINIAKKQIPGRFEKEDMLTFEPETKFSAIFAIFSLFQLSHSETYAMMFKFSDWLRTGGLLVLGTIPSTSLVKDQSLYDPTGQVVRHAEILFMERKYFGTLYSQKGWQNLFQKAGFEIQVEKFYSFTDHQPYKNEIQEHYLIIAKKTVDHALMGPYPLPTSYRGPHPLSEGAWAPFANRLVRDEFDAVLDLLKDNQNILDVGSGYGKLPIAIAERGGNAFSVEPNAERNSLQVKNAHGVEIRAGSAENIPFPDAKFDAVVAMWVLHYVDDLEKSLQEMVRVADRSNPNARIIIVQGAPDNQLVNLLNDVCGPLSAENTRVDHQGYLLHVAAKVFAEHGFGKIETSRVNAFCAFPEEDLAERCQKAAEVLAGFWFKEDPNYEQMEKALIPHLELHFRDREHAVGDEVAILVAKPLPN</sequence>
<comment type="catalytic activity">
    <reaction evidence="7">
        <text>N-methylethanolamine phosphate + S-adenosyl-L-methionine = N,N-dimethylethanolamine phosphate + S-adenosyl-L-homocysteine + H(+)</text>
        <dbReference type="Rhea" id="RHEA:25321"/>
        <dbReference type="ChEBI" id="CHEBI:15378"/>
        <dbReference type="ChEBI" id="CHEBI:57781"/>
        <dbReference type="ChEBI" id="CHEBI:57856"/>
        <dbReference type="ChEBI" id="CHEBI:58641"/>
        <dbReference type="ChEBI" id="CHEBI:59789"/>
        <dbReference type="EC" id="2.1.1.103"/>
    </reaction>
    <physiologicalReaction direction="left-to-right" evidence="7">
        <dbReference type="Rhea" id="RHEA:25322"/>
    </physiologicalReaction>
</comment>
<keyword evidence="4" id="KW-0808">Transferase</keyword>
<reference evidence="10" key="1">
    <citation type="journal article" date="2017" name="Nat. Microbiol.">
        <title>Global analysis of biosynthetic gene clusters reveals vast potential of secondary metabolite production in Penicillium species.</title>
        <authorList>
            <person name="Nielsen J.C."/>
            <person name="Grijseels S."/>
            <person name="Prigent S."/>
            <person name="Ji B."/>
            <person name="Dainat J."/>
            <person name="Nielsen K.F."/>
            <person name="Frisvad J.C."/>
            <person name="Workman M."/>
            <person name="Nielsen J."/>
        </authorList>
    </citation>
    <scope>NUCLEOTIDE SEQUENCE [LARGE SCALE GENOMIC DNA]</scope>
    <source>
        <strain evidence="10">IBT 31321</strain>
    </source>
</reference>
<name>A0A1V6U9Y1_9EURO</name>
<accession>A0A1V6U9Y1</accession>
<comment type="pathway">
    <text evidence="2">Lipid metabolism.</text>
</comment>
<dbReference type="InterPro" id="IPR013216">
    <property type="entry name" value="Methyltransf_11"/>
</dbReference>
<evidence type="ECO:0000256" key="6">
    <source>
        <dbReference type="ARBA" id="ARBA00047619"/>
    </source>
</evidence>
<dbReference type="GO" id="GO:0000234">
    <property type="term" value="F:phosphoethanolamine N-methyltransferase activity"/>
    <property type="evidence" value="ECO:0007669"/>
    <property type="project" value="UniProtKB-EC"/>
</dbReference>
<dbReference type="Gene3D" id="3.40.50.150">
    <property type="entry name" value="Vaccinia Virus protein VP39"/>
    <property type="match status" value="2"/>
</dbReference>
<dbReference type="PANTHER" id="PTHR44307">
    <property type="entry name" value="PHOSPHOETHANOLAMINE METHYLTRANSFERASE"/>
    <property type="match status" value="1"/>
</dbReference>
<dbReference type="GO" id="GO:0032259">
    <property type="term" value="P:methylation"/>
    <property type="evidence" value="ECO:0007669"/>
    <property type="project" value="UniProtKB-KW"/>
</dbReference>
<feature type="domain" description="Methyltransferase type 11" evidence="8">
    <location>
        <begin position="272"/>
        <end position="355"/>
    </location>
</feature>
<dbReference type="EMBL" id="MDDG01000015">
    <property type="protein sequence ID" value="OQE34889.1"/>
    <property type="molecule type" value="Genomic_DNA"/>
</dbReference>
<dbReference type="EC" id="2.1.1.103" evidence="5"/>
<comment type="catalytic activity">
    <reaction evidence="6">
        <text>N,N-dimethylethanolamine phosphate + S-adenosyl-L-methionine = phosphocholine + S-adenosyl-L-homocysteine + H(+)</text>
        <dbReference type="Rhea" id="RHEA:25325"/>
        <dbReference type="ChEBI" id="CHEBI:15378"/>
        <dbReference type="ChEBI" id="CHEBI:57856"/>
        <dbReference type="ChEBI" id="CHEBI:58641"/>
        <dbReference type="ChEBI" id="CHEBI:59789"/>
        <dbReference type="ChEBI" id="CHEBI:295975"/>
        <dbReference type="EC" id="2.1.1.103"/>
    </reaction>
    <physiologicalReaction direction="left-to-right" evidence="6">
        <dbReference type="Rhea" id="RHEA:25326"/>
    </physiologicalReaction>
</comment>
<evidence type="ECO:0000256" key="7">
    <source>
        <dbReference type="ARBA" id="ARBA00047841"/>
    </source>
</evidence>
<dbReference type="CDD" id="cd02440">
    <property type="entry name" value="AdoMet_MTases"/>
    <property type="match status" value="2"/>
</dbReference>
<dbReference type="PANTHER" id="PTHR44307:SF2">
    <property type="entry name" value="PHOSPHOETHANOLAMINE METHYLTRANSFERASE ISOFORM X1"/>
    <property type="match status" value="1"/>
</dbReference>
<keyword evidence="3" id="KW-0489">Methyltransferase</keyword>
<dbReference type="Pfam" id="PF08241">
    <property type="entry name" value="Methyltransf_11"/>
    <property type="match status" value="1"/>
</dbReference>
<dbReference type="STRING" id="36646.A0A1V6U9Y1"/>
<proteinExistence type="predicted"/>
<dbReference type="AlphaFoldDB" id="A0A1V6U9Y1"/>
<evidence type="ECO:0000256" key="1">
    <source>
        <dbReference type="ARBA" id="ARBA00004969"/>
    </source>
</evidence>
<evidence type="ECO:0000313" key="9">
    <source>
        <dbReference type="EMBL" id="OQE34889.1"/>
    </source>
</evidence>
<keyword evidence="10" id="KW-1185">Reference proteome</keyword>
<dbReference type="InterPro" id="IPR029063">
    <property type="entry name" value="SAM-dependent_MTases_sf"/>
</dbReference>
<evidence type="ECO:0000256" key="3">
    <source>
        <dbReference type="ARBA" id="ARBA00022603"/>
    </source>
</evidence>
<organism evidence="9 10">
    <name type="scientific">Penicillium coprophilum</name>
    <dbReference type="NCBI Taxonomy" id="36646"/>
    <lineage>
        <taxon>Eukaryota</taxon>
        <taxon>Fungi</taxon>
        <taxon>Dikarya</taxon>
        <taxon>Ascomycota</taxon>
        <taxon>Pezizomycotina</taxon>
        <taxon>Eurotiomycetes</taxon>
        <taxon>Eurotiomycetidae</taxon>
        <taxon>Eurotiales</taxon>
        <taxon>Aspergillaceae</taxon>
        <taxon>Penicillium</taxon>
    </lineage>
</organism>
<evidence type="ECO:0000313" key="10">
    <source>
        <dbReference type="Proteomes" id="UP000191500"/>
    </source>
</evidence>
<dbReference type="SUPFAM" id="SSF53335">
    <property type="entry name" value="S-adenosyl-L-methionine-dependent methyltransferases"/>
    <property type="match status" value="2"/>
</dbReference>
<gene>
    <name evidence="9" type="ORF">PENCOP_c015G06063</name>
</gene>
<evidence type="ECO:0000259" key="8">
    <source>
        <dbReference type="Pfam" id="PF08241"/>
    </source>
</evidence>
<protein>
    <recommendedName>
        <fullName evidence="5">phosphoethanolamine N-methyltransferase</fullName>
        <ecNumber evidence="5">2.1.1.103</ecNumber>
    </recommendedName>
</protein>
<comment type="pathway">
    <text evidence="1">Phospholipid metabolism; phosphatidylcholine biosynthesis.</text>
</comment>
<evidence type="ECO:0000256" key="2">
    <source>
        <dbReference type="ARBA" id="ARBA00005189"/>
    </source>
</evidence>
<dbReference type="Pfam" id="PF13489">
    <property type="entry name" value="Methyltransf_23"/>
    <property type="match status" value="1"/>
</dbReference>
<comment type="caution">
    <text evidence="9">The sequence shown here is derived from an EMBL/GenBank/DDBJ whole genome shotgun (WGS) entry which is preliminary data.</text>
</comment>
<dbReference type="Proteomes" id="UP000191500">
    <property type="component" value="Unassembled WGS sequence"/>
</dbReference>
<evidence type="ECO:0000256" key="5">
    <source>
        <dbReference type="ARBA" id="ARBA00035674"/>
    </source>
</evidence>